<feature type="compositionally biased region" description="Polar residues" evidence="1">
    <location>
        <begin position="59"/>
        <end position="72"/>
    </location>
</feature>
<dbReference type="EMBL" id="JAWDGP010006286">
    <property type="protein sequence ID" value="KAK3743972.1"/>
    <property type="molecule type" value="Genomic_DNA"/>
</dbReference>
<evidence type="ECO:0000313" key="3">
    <source>
        <dbReference type="Proteomes" id="UP001283361"/>
    </source>
</evidence>
<protein>
    <submittedName>
        <fullName evidence="2">Uncharacterized protein</fullName>
    </submittedName>
</protein>
<comment type="caution">
    <text evidence="2">The sequence shown here is derived from an EMBL/GenBank/DDBJ whole genome shotgun (WGS) entry which is preliminary data.</text>
</comment>
<proteinExistence type="predicted"/>
<evidence type="ECO:0000313" key="2">
    <source>
        <dbReference type="EMBL" id="KAK3743972.1"/>
    </source>
</evidence>
<dbReference type="Proteomes" id="UP001283361">
    <property type="component" value="Unassembled WGS sequence"/>
</dbReference>
<organism evidence="2 3">
    <name type="scientific">Elysia crispata</name>
    <name type="common">lettuce slug</name>
    <dbReference type="NCBI Taxonomy" id="231223"/>
    <lineage>
        <taxon>Eukaryota</taxon>
        <taxon>Metazoa</taxon>
        <taxon>Spiralia</taxon>
        <taxon>Lophotrochozoa</taxon>
        <taxon>Mollusca</taxon>
        <taxon>Gastropoda</taxon>
        <taxon>Heterobranchia</taxon>
        <taxon>Euthyneura</taxon>
        <taxon>Panpulmonata</taxon>
        <taxon>Sacoglossa</taxon>
        <taxon>Placobranchoidea</taxon>
        <taxon>Plakobranchidae</taxon>
        <taxon>Elysia</taxon>
    </lineage>
</organism>
<evidence type="ECO:0000256" key="1">
    <source>
        <dbReference type="SAM" id="MobiDB-lite"/>
    </source>
</evidence>
<feature type="region of interest" description="Disordered" evidence="1">
    <location>
        <begin position="59"/>
        <end position="89"/>
    </location>
</feature>
<dbReference type="AlphaFoldDB" id="A0AAE0YGL0"/>
<sequence>MSMIATCVSKAQLVRISCPPRAVLLDLHLEHLVNHEGSYHPWNPFVLLTRGAVGQDIMSTSGRSVGSSPRTSSEPRRQLPPLESIRPFDQGRSWSGYHVHLGPFCWIFTSNIW</sequence>
<reference evidence="2" key="1">
    <citation type="journal article" date="2023" name="G3 (Bethesda)">
        <title>A reference genome for the long-term kleptoplast-retaining sea slug Elysia crispata morphotype clarki.</title>
        <authorList>
            <person name="Eastman K.E."/>
            <person name="Pendleton A.L."/>
            <person name="Shaikh M.A."/>
            <person name="Suttiyut T."/>
            <person name="Ogas R."/>
            <person name="Tomko P."/>
            <person name="Gavelis G."/>
            <person name="Widhalm J.R."/>
            <person name="Wisecaver J.H."/>
        </authorList>
    </citation>
    <scope>NUCLEOTIDE SEQUENCE</scope>
    <source>
        <strain evidence="2">ECLA1</strain>
    </source>
</reference>
<gene>
    <name evidence="2" type="ORF">RRG08_063107</name>
</gene>
<name>A0AAE0YGL0_9GAST</name>
<accession>A0AAE0YGL0</accession>
<keyword evidence="3" id="KW-1185">Reference proteome</keyword>